<comment type="subunit">
    <text evidence="9">Forms a cyclic heterotetrameric complex composed of two molecules of XerC and two molecules of XerD.</text>
</comment>
<dbReference type="PROSITE" id="PS51900">
    <property type="entry name" value="CB"/>
    <property type="match status" value="1"/>
</dbReference>
<proteinExistence type="inferred from homology"/>
<evidence type="ECO:0000313" key="13">
    <source>
        <dbReference type="Proteomes" id="UP001597519"/>
    </source>
</evidence>
<evidence type="ECO:0000313" key="12">
    <source>
        <dbReference type="EMBL" id="MFD2829750.1"/>
    </source>
</evidence>
<dbReference type="CDD" id="cd00798">
    <property type="entry name" value="INT_XerDC_C"/>
    <property type="match status" value="1"/>
</dbReference>
<keyword evidence="13" id="KW-1185">Reference proteome</keyword>
<comment type="caution">
    <text evidence="12">The sequence shown here is derived from an EMBL/GenBank/DDBJ whole genome shotgun (WGS) entry which is preliminary data.</text>
</comment>
<evidence type="ECO:0000256" key="1">
    <source>
        <dbReference type="ARBA" id="ARBA00004496"/>
    </source>
</evidence>
<evidence type="ECO:0000256" key="9">
    <source>
        <dbReference type="HAMAP-Rule" id="MF_01808"/>
    </source>
</evidence>
<comment type="function">
    <text evidence="9">Site-specific tyrosine recombinase, which acts by catalyzing the cutting and rejoining of the recombining DNA molecules. The XerC-XerD complex is essential to convert dimers of the bacterial chromosome into monomers to permit their segregation at cell division. It also contributes to the segregational stability of plasmids.</text>
</comment>
<keyword evidence="4 9" id="KW-0159">Chromosome partition</keyword>
<feature type="domain" description="Tyr recombinase" evidence="10">
    <location>
        <begin position="123"/>
        <end position="303"/>
    </location>
</feature>
<comment type="similarity">
    <text evidence="9">Belongs to the 'phage' integrase family. XerC subfamily.</text>
</comment>
<evidence type="ECO:0000256" key="8">
    <source>
        <dbReference type="ARBA" id="ARBA00023306"/>
    </source>
</evidence>
<gene>
    <name evidence="12" type="primary">xerA</name>
    <name evidence="9" type="synonym">xerC</name>
    <name evidence="12" type="ORF">ACFSX4_04660</name>
</gene>
<feature type="active site" description="O-(3'-phospho-DNA)-tyrosine intermediate" evidence="9">
    <location>
        <position position="290"/>
    </location>
</feature>
<dbReference type="InterPro" id="IPR050090">
    <property type="entry name" value="Tyrosine_recombinase_XerCD"/>
</dbReference>
<feature type="active site" evidence="9">
    <location>
        <position position="258"/>
    </location>
</feature>
<evidence type="ECO:0000259" key="10">
    <source>
        <dbReference type="PROSITE" id="PS51898"/>
    </source>
</evidence>
<sequence length="312" mass="36257">MIAYEFKIVIKFRLMGGEVIEALNAFLEQLTFQRNLSEHTVSSYRLDIMEFIRYIETESLDIFSFKYIDARGYLTYLYDKNHKKTTVSRKISALRSFYNYLIDSGEVEANPFVNLPFPKKDKPLPSFLYENEIQMLFDSLDKQSKMYSRDLAVLELFYATGIRSSELLSLRLSRIDLDYQLLKVTGKGNKERIVPFNDSAKEALQQYIDEFSYDINACGSLWVNHRGAALTSRGLRYIVDMMVKKSSAAFHLHPHKIRHSFATHMLNNGADLRAVQDLLGHDSLSTTQRYTHVSKEQLRKTYMNAHPGNKKR</sequence>
<dbReference type="PROSITE" id="PS51898">
    <property type="entry name" value="TYR_RECOMBINASE"/>
    <property type="match status" value="1"/>
</dbReference>
<dbReference type="InterPro" id="IPR010998">
    <property type="entry name" value="Integrase_recombinase_N"/>
</dbReference>
<keyword evidence="5 9" id="KW-0229">DNA integration</keyword>
<keyword evidence="6 9" id="KW-0238">DNA-binding</keyword>
<dbReference type="Gene3D" id="1.10.150.130">
    <property type="match status" value="1"/>
</dbReference>
<dbReference type="InterPro" id="IPR002104">
    <property type="entry name" value="Integrase_catalytic"/>
</dbReference>
<keyword evidence="7 9" id="KW-0233">DNA recombination</keyword>
<dbReference type="PANTHER" id="PTHR30349">
    <property type="entry name" value="PHAGE INTEGRASE-RELATED"/>
    <property type="match status" value="1"/>
</dbReference>
<dbReference type="EMBL" id="JBHUOQ010000001">
    <property type="protein sequence ID" value="MFD2829750.1"/>
    <property type="molecule type" value="Genomic_DNA"/>
</dbReference>
<evidence type="ECO:0000256" key="4">
    <source>
        <dbReference type="ARBA" id="ARBA00022829"/>
    </source>
</evidence>
<protein>
    <recommendedName>
        <fullName evidence="9">Tyrosine recombinase XerC</fullName>
    </recommendedName>
</protein>
<dbReference type="Pfam" id="PF02899">
    <property type="entry name" value="Phage_int_SAM_1"/>
    <property type="match status" value="1"/>
</dbReference>
<reference evidence="13" key="1">
    <citation type="journal article" date="2019" name="Int. J. Syst. Evol. Microbiol.">
        <title>The Global Catalogue of Microorganisms (GCM) 10K type strain sequencing project: providing services to taxonomists for standard genome sequencing and annotation.</title>
        <authorList>
            <consortium name="The Broad Institute Genomics Platform"/>
            <consortium name="The Broad Institute Genome Sequencing Center for Infectious Disease"/>
            <person name="Wu L."/>
            <person name="Ma J."/>
        </authorList>
    </citation>
    <scope>NUCLEOTIDE SEQUENCE [LARGE SCALE GENOMIC DNA]</scope>
    <source>
        <strain evidence="13">KCTC 33575</strain>
    </source>
</reference>
<dbReference type="HAMAP" id="MF_01808">
    <property type="entry name" value="Recomb_XerC_XerD"/>
    <property type="match status" value="1"/>
</dbReference>
<dbReference type="InterPro" id="IPR044068">
    <property type="entry name" value="CB"/>
</dbReference>
<dbReference type="NCBIfam" id="NF040815">
    <property type="entry name" value="recomb_XerA_Arch"/>
    <property type="match status" value="1"/>
</dbReference>
<evidence type="ECO:0000256" key="2">
    <source>
        <dbReference type="ARBA" id="ARBA00022490"/>
    </source>
</evidence>
<feature type="active site" evidence="9">
    <location>
        <position position="187"/>
    </location>
</feature>
<dbReference type="InterPro" id="IPR004107">
    <property type="entry name" value="Integrase_SAM-like_N"/>
</dbReference>
<feature type="active site" evidence="9">
    <location>
        <position position="255"/>
    </location>
</feature>
<dbReference type="SUPFAM" id="SSF56349">
    <property type="entry name" value="DNA breaking-rejoining enzymes"/>
    <property type="match status" value="1"/>
</dbReference>
<dbReference type="InterPro" id="IPR023009">
    <property type="entry name" value="Tyrosine_recombinase_XerC/XerD"/>
</dbReference>
<feature type="active site" evidence="9">
    <location>
        <position position="163"/>
    </location>
</feature>
<dbReference type="Pfam" id="PF00589">
    <property type="entry name" value="Phage_integrase"/>
    <property type="match status" value="1"/>
</dbReference>
<dbReference type="Proteomes" id="UP001597519">
    <property type="component" value="Unassembled WGS sequence"/>
</dbReference>
<evidence type="ECO:0000256" key="5">
    <source>
        <dbReference type="ARBA" id="ARBA00022908"/>
    </source>
</evidence>
<keyword evidence="8 9" id="KW-0131">Cell cycle</keyword>
<dbReference type="RefSeq" id="WP_377772036.1">
    <property type="nucleotide sequence ID" value="NZ_JBHUOQ010000001.1"/>
</dbReference>
<evidence type="ECO:0000256" key="6">
    <source>
        <dbReference type="ARBA" id="ARBA00023125"/>
    </source>
</evidence>
<feature type="domain" description="Core-binding (CB)" evidence="11">
    <location>
        <begin position="17"/>
        <end position="102"/>
    </location>
</feature>
<dbReference type="PANTHER" id="PTHR30349:SF77">
    <property type="entry name" value="TYROSINE RECOMBINASE XERC"/>
    <property type="match status" value="1"/>
</dbReference>
<evidence type="ECO:0000256" key="3">
    <source>
        <dbReference type="ARBA" id="ARBA00022618"/>
    </source>
</evidence>
<comment type="subcellular location">
    <subcellularLocation>
        <location evidence="1 9">Cytoplasm</location>
    </subcellularLocation>
</comment>
<name>A0ABW5WV45_9STAP</name>
<organism evidence="12 13">
    <name type="scientific">Corticicoccus populi</name>
    <dbReference type="NCBI Taxonomy" id="1812821"/>
    <lineage>
        <taxon>Bacteria</taxon>
        <taxon>Bacillati</taxon>
        <taxon>Bacillota</taxon>
        <taxon>Bacilli</taxon>
        <taxon>Bacillales</taxon>
        <taxon>Staphylococcaceae</taxon>
        <taxon>Corticicoccus</taxon>
    </lineage>
</organism>
<accession>A0ABW5WV45</accession>
<dbReference type="InterPro" id="IPR013762">
    <property type="entry name" value="Integrase-like_cat_sf"/>
</dbReference>
<dbReference type="InterPro" id="IPR011010">
    <property type="entry name" value="DNA_brk_join_enz"/>
</dbReference>
<dbReference type="Gene3D" id="1.10.443.10">
    <property type="entry name" value="Intergrase catalytic core"/>
    <property type="match status" value="1"/>
</dbReference>
<evidence type="ECO:0000256" key="7">
    <source>
        <dbReference type="ARBA" id="ARBA00023172"/>
    </source>
</evidence>
<keyword evidence="3 9" id="KW-0132">Cell division</keyword>
<keyword evidence="2 9" id="KW-0963">Cytoplasm</keyword>
<feature type="active site" evidence="9">
    <location>
        <position position="281"/>
    </location>
</feature>
<evidence type="ECO:0000259" key="11">
    <source>
        <dbReference type="PROSITE" id="PS51900"/>
    </source>
</evidence>